<protein>
    <submittedName>
        <fullName evidence="4">RND efflux system, outer membrane lipoprotein, NodT family</fullName>
    </submittedName>
</protein>
<evidence type="ECO:0000256" key="3">
    <source>
        <dbReference type="SAM" id="MobiDB-lite"/>
    </source>
</evidence>
<keyword evidence="5" id="KW-1185">Reference proteome</keyword>
<keyword evidence="2" id="KW-0472">Membrane</keyword>
<keyword evidence="2 4" id="KW-0449">Lipoprotein</keyword>
<dbReference type="GO" id="GO:0005886">
    <property type="term" value="C:plasma membrane"/>
    <property type="evidence" value="ECO:0007669"/>
    <property type="project" value="UniProtKB-SubCell"/>
</dbReference>
<keyword evidence="2" id="KW-1134">Transmembrane beta strand</keyword>
<evidence type="ECO:0000313" key="4">
    <source>
        <dbReference type="EMBL" id="ABP34084.1"/>
    </source>
</evidence>
<dbReference type="HOGENOM" id="CLU_012817_13_0_4"/>
<dbReference type="eggNOG" id="COG1538">
    <property type="taxonomic scope" value="Bacteria"/>
</dbReference>
<dbReference type="GO" id="GO:0015562">
    <property type="term" value="F:efflux transmembrane transporter activity"/>
    <property type="evidence" value="ECO:0007669"/>
    <property type="project" value="InterPro"/>
</dbReference>
<dbReference type="Gene3D" id="1.20.1600.10">
    <property type="entry name" value="Outer membrane efflux proteins (OEP)"/>
    <property type="match status" value="1"/>
</dbReference>
<dbReference type="PANTHER" id="PTHR30203">
    <property type="entry name" value="OUTER MEMBRANE CATION EFFLUX PROTEIN"/>
    <property type="match status" value="1"/>
</dbReference>
<gene>
    <name evidence="4" type="ordered locus">Pnuc_0868</name>
</gene>
<dbReference type="InterPro" id="IPR003423">
    <property type="entry name" value="OMP_efflux"/>
</dbReference>
<dbReference type="SUPFAM" id="SSF56954">
    <property type="entry name" value="Outer membrane efflux proteins (OEP)"/>
    <property type="match status" value="1"/>
</dbReference>
<comment type="subcellular location">
    <subcellularLocation>
        <location evidence="2">Cell membrane</location>
        <topology evidence="2">Lipid-anchor</topology>
    </subcellularLocation>
</comment>
<organism evidence="4 5">
    <name type="scientific">Polynucleobacter asymbioticus (strain DSM 18221 / CIP 109841 / QLW-P1DMWA-1)</name>
    <name type="common">Polynucleobacter necessarius subsp. asymbioticus</name>
    <dbReference type="NCBI Taxonomy" id="312153"/>
    <lineage>
        <taxon>Bacteria</taxon>
        <taxon>Pseudomonadati</taxon>
        <taxon>Pseudomonadota</taxon>
        <taxon>Betaproteobacteria</taxon>
        <taxon>Burkholderiales</taxon>
        <taxon>Burkholderiaceae</taxon>
        <taxon>Polynucleobacter</taxon>
    </lineage>
</organism>
<reference evidence="4 5" key="1">
    <citation type="journal article" date="2012" name="Stand. Genomic Sci.">
        <title>Complete genome sequence of Polynucleobacter necessarius subsp. asymbioticus type strain (QLW-P1DMWA-1(T)).</title>
        <authorList>
            <person name="Meincke L."/>
            <person name="Copeland A."/>
            <person name="Lapidus A."/>
            <person name="Lucas S."/>
            <person name="Berry K.W."/>
            <person name="Del Rio T.G."/>
            <person name="Hammon N."/>
            <person name="Dalin E."/>
            <person name="Tice H."/>
            <person name="Pitluck S."/>
            <person name="Richardson P."/>
            <person name="Bruce D."/>
            <person name="Goodwin L."/>
            <person name="Han C."/>
            <person name="Tapia R."/>
            <person name="Detter J.C."/>
            <person name="Schmutz J."/>
            <person name="Brettin T."/>
            <person name="Larimer F."/>
            <person name="Land M."/>
            <person name="Hauser L."/>
            <person name="Kyrpides N.C."/>
            <person name="Ivanova N."/>
            <person name="Goker M."/>
            <person name="Woyke T."/>
            <person name="Wu Q.L."/>
            <person name="Pockl M."/>
            <person name="Hahn M.W."/>
            <person name="Klenk H.P."/>
        </authorList>
    </citation>
    <scope>NUCLEOTIDE SEQUENCE [LARGE SCALE GENOMIC DNA]</scope>
    <source>
        <strain evidence="5">DSM 18221 / CIP 109841 / QLW-P1DMWA-1</strain>
    </source>
</reference>
<accession>A4SX70</accession>
<dbReference type="EMBL" id="CP000655">
    <property type="protein sequence ID" value="ABP34084.1"/>
    <property type="molecule type" value="Genomic_DNA"/>
</dbReference>
<dbReference type="KEGG" id="pnu:Pnuc_0868"/>
<keyword evidence="2" id="KW-0812">Transmembrane</keyword>
<evidence type="ECO:0000256" key="1">
    <source>
        <dbReference type="ARBA" id="ARBA00007613"/>
    </source>
</evidence>
<evidence type="ECO:0000313" key="5">
    <source>
        <dbReference type="Proteomes" id="UP000000231"/>
    </source>
</evidence>
<sequence length="526" mass="56518">MVGPDFSRPSVKAGDQYQATAKTQFTESLGENSNQILDPVEWWQSFNDPTLNALLKQAASQNLTLQQAAIRIYQLQAQLGVTDATILPTVALSGSYANTRNSNLQEITNSPGNLVFNNAVVQLNWELDFWGKARRGIESSLNSYMSGVAAFYSADVSISADVANTYINIRNNEELIAVATTNLALQKESLRIAGARFKYGATSMLDLSQAQAQYEQTKAQIPALIASLKKTQHAMSILLGEPPDYYEKTYGNTKGSLKPPTELGVGMPRDLLRRRPDVLQAEFAAAAQSSLIGVNKAQLFPTFTLGGNFGYANSNFGGGSTGSLFSWANNSTGISAGLSLPLFYRGAIVDQVRVQDAVFQQSILAYQNLVLNAQKEVEDSLIAISTSKSSVEDYTRGVIAAKSAADMALERYKAGQNDYNTVIVAQQSLLSIQNSLVQTKSNELIGYVGAFKALGGGWSADMTPPKLPVSTVAEMTERTDWGNVLTKTGEPLNVQTGKLLLPKQDAPAEGLAPIKSTTPTQGSAAP</sequence>
<feature type="compositionally biased region" description="Polar residues" evidence="3">
    <location>
        <begin position="515"/>
        <end position="526"/>
    </location>
</feature>
<dbReference type="Pfam" id="PF02321">
    <property type="entry name" value="OEP"/>
    <property type="match status" value="2"/>
</dbReference>
<proteinExistence type="inferred from homology"/>
<dbReference type="PANTHER" id="PTHR30203:SF31">
    <property type="entry name" value="RND EFFLUX SYSTEM, OUTER MEMBRANE LIPOPROTEIN, NODT"/>
    <property type="match status" value="1"/>
</dbReference>
<dbReference type="AlphaFoldDB" id="A4SX70"/>
<feature type="region of interest" description="Disordered" evidence="3">
    <location>
        <begin position="505"/>
        <end position="526"/>
    </location>
</feature>
<dbReference type="Proteomes" id="UP000000231">
    <property type="component" value="Chromosome"/>
</dbReference>
<keyword evidence="2" id="KW-0564">Palmitate</keyword>
<dbReference type="Gene3D" id="2.20.200.10">
    <property type="entry name" value="Outer membrane efflux proteins (OEP)"/>
    <property type="match status" value="1"/>
</dbReference>
<comment type="similarity">
    <text evidence="1 2">Belongs to the outer membrane factor (OMF) (TC 1.B.17) family.</text>
</comment>
<dbReference type="InterPro" id="IPR010131">
    <property type="entry name" value="MdtP/NodT-like"/>
</dbReference>
<evidence type="ECO:0000256" key="2">
    <source>
        <dbReference type="RuleBase" id="RU362097"/>
    </source>
</evidence>
<dbReference type="NCBIfam" id="TIGR01845">
    <property type="entry name" value="outer_NodT"/>
    <property type="match status" value="1"/>
</dbReference>
<name>A4SX70_POLAQ</name>